<evidence type="ECO:0000256" key="8">
    <source>
        <dbReference type="RuleBase" id="RU364100"/>
    </source>
</evidence>
<comment type="similarity">
    <text evidence="1 8">Belongs to the SOS response-associated peptidase family.</text>
</comment>
<evidence type="ECO:0000256" key="6">
    <source>
        <dbReference type="ARBA" id="ARBA00023125"/>
    </source>
</evidence>
<dbReference type="KEGG" id="tgi:RBB81_20890"/>
<keyword evidence="3" id="KW-0227">DNA damage</keyword>
<keyword evidence="6" id="KW-0238">DNA-binding</keyword>
<reference evidence="9" key="1">
    <citation type="submission" date="2023-08" db="EMBL/GenBank/DDBJ databases">
        <authorList>
            <person name="Messyasz A."/>
            <person name="Mannisto M.K."/>
            <person name="Kerkhof L.J."/>
            <person name="Haggblom M."/>
        </authorList>
    </citation>
    <scope>NUCLEOTIDE SEQUENCE</scope>
    <source>
        <strain evidence="9">M8UP39</strain>
    </source>
</reference>
<dbReference type="GO" id="GO:0016829">
    <property type="term" value="F:lyase activity"/>
    <property type="evidence" value="ECO:0007669"/>
    <property type="project" value="UniProtKB-KW"/>
</dbReference>
<reference evidence="9" key="2">
    <citation type="journal article" date="2024" name="Environ. Microbiol.">
        <title>Genome analysis and description of Tunturibacter gen. nov. expands the diversity of Terriglobia in tundra soils.</title>
        <authorList>
            <person name="Messyasz A."/>
            <person name="Mannisto M.K."/>
            <person name="Kerkhof L.J."/>
            <person name="Haggblom M.M."/>
        </authorList>
    </citation>
    <scope>NUCLEOTIDE SEQUENCE</scope>
    <source>
        <strain evidence="9">M8UP39</strain>
    </source>
</reference>
<dbReference type="GO" id="GO:0006508">
    <property type="term" value="P:proteolysis"/>
    <property type="evidence" value="ECO:0007669"/>
    <property type="project" value="UniProtKB-KW"/>
</dbReference>
<evidence type="ECO:0000256" key="4">
    <source>
        <dbReference type="ARBA" id="ARBA00022801"/>
    </source>
</evidence>
<dbReference type="Gene3D" id="3.90.1680.10">
    <property type="entry name" value="SOS response associated peptidase-like"/>
    <property type="match status" value="1"/>
</dbReference>
<evidence type="ECO:0000256" key="2">
    <source>
        <dbReference type="ARBA" id="ARBA00022670"/>
    </source>
</evidence>
<dbReference type="PANTHER" id="PTHR13604:SF0">
    <property type="entry name" value="ABASIC SITE PROCESSING PROTEIN HMCES"/>
    <property type="match status" value="1"/>
</dbReference>
<dbReference type="GO" id="GO:0106300">
    <property type="term" value="P:protein-DNA covalent cross-linking repair"/>
    <property type="evidence" value="ECO:0007669"/>
    <property type="project" value="InterPro"/>
</dbReference>
<dbReference type="InterPro" id="IPR036590">
    <property type="entry name" value="SRAP-like"/>
</dbReference>
<dbReference type="AlphaFoldDB" id="A0AAU7Z0B7"/>
<dbReference type="PANTHER" id="PTHR13604">
    <property type="entry name" value="DC12-RELATED"/>
    <property type="match status" value="1"/>
</dbReference>
<dbReference type="RefSeq" id="WP_353072001.1">
    <property type="nucleotide sequence ID" value="NZ_CP132938.1"/>
</dbReference>
<accession>A0AAU7Z0B7</accession>
<proteinExistence type="inferred from homology"/>
<sequence length="221" mass="25264">MCGRYRRPGKQKIAEAFAVSEGLDAFDLEPDDNACPQSFQPVIHLNENGERQMELMRWAFRLPDRLLFNARSEGIEKAKFWTDSFQKRRCIIPASAIQEAQDLPDGKKGDKYEFDIPGREVFGMAGIWKLWKHPGTGQWESTFVVLTGEPNEVMQPIHNRLTTVLQPKDYAEYLAFSERPPVHSLRILPSNELRAIRLEKSVPKLQAKPKANPQIALFGSE</sequence>
<evidence type="ECO:0000256" key="7">
    <source>
        <dbReference type="ARBA" id="ARBA00023239"/>
    </source>
</evidence>
<dbReference type="Pfam" id="PF02586">
    <property type="entry name" value="SRAP"/>
    <property type="match status" value="1"/>
</dbReference>
<evidence type="ECO:0000313" key="9">
    <source>
        <dbReference type="EMBL" id="XCB22009.1"/>
    </source>
</evidence>
<name>A0AAU7Z0B7_9BACT</name>
<dbReference type="SUPFAM" id="SSF143081">
    <property type="entry name" value="BB1717-like"/>
    <property type="match status" value="1"/>
</dbReference>
<gene>
    <name evidence="9" type="ORF">RBB81_20890</name>
</gene>
<keyword evidence="7" id="KW-0456">Lyase</keyword>
<evidence type="ECO:0000256" key="3">
    <source>
        <dbReference type="ARBA" id="ARBA00022763"/>
    </source>
</evidence>
<protein>
    <recommendedName>
        <fullName evidence="8">Abasic site processing protein</fullName>
        <ecNumber evidence="8">3.4.-.-</ecNumber>
    </recommendedName>
</protein>
<dbReference type="GO" id="GO:0003697">
    <property type="term" value="F:single-stranded DNA binding"/>
    <property type="evidence" value="ECO:0007669"/>
    <property type="project" value="InterPro"/>
</dbReference>
<dbReference type="InterPro" id="IPR003738">
    <property type="entry name" value="SRAP"/>
</dbReference>
<evidence type="ECO:0000256" key="5">
    <source>
        <dbReference type="ARBA" id="ARBA00023124"/>
    </source>
</evidence>
<dbReference type="GO" id="GO:0008233">
    <property type="term" value="F:peptidase activity"/>
    <property type="evidence" value="ECO:0007669"/>
    <property type="project" value="UniProtKB-KW"/>
</dbReference>
<evidence type="ECO:0000256" key="1">
    <source>
        <dbReference type="ARBA" id="ARBA00008136"/>
    </source>
</evidence>
<keyword evidence="5" id="KW-0190">Covalent protein-DNA linkage</keyword>
<keyword evidence="2 8" id="KW-0645">Protease</keyword>
<keyword evidence="4 8" id="KW-0378">Hydrolase</keyword>
<dbReference type="EMBL" id="CP132938">
    <property type="protein sequence ID" value="XCB22009.1"/>
    <property type="molecule type" value="Genomic_DNA"/>
</dbReference>
<dbReference type="EC" id="3.4.-.-" evidence="8"/>
<organism evidence="9">
    <name type="scientific">Tunturiibacter gelidiferens</name>
    <dbReference type="NCBI Taxonomy" id="3069689"/>
    <lineage>
        <taxon>Bacteria</taxon>
        <taxon>Pseudomonadati</taxon>
        <taxon>Acidobacteriota</taxon>
        <taxon>Terriglobia</taxon>
        <taxon>Terriglobales</taxon>
        <taxon>Acidobacteriaceae</taxon>
        <taxon>Tunturiibacter</taxon>
    </lineage>
</organism>